<protein>
    <recommendedName>
        <fullName evidence="4">DUF2335 domain-containing protein</fullName>
    </recommendedName>
</protein>
<keyword evidence="1" id="KW-1133">Transmembrane helix</keyword>
<dbReference type="EMBL" id="AP019835">
    <property type="protein sequence ID" value="BBM50701.1"/>
    <property type="molecule type" value="Genomic_DNA"/>
</dbReference>
<feature type="transmembrane region" description="Helical" evidence="1">
    <location>
        <begin position="92"/>
        <end position="111"/>
    </location>
</feature>
<reference evidence="2 3" key="1">
    <citation type="submission" date="2019-07" db="EMBL/GenBank/DDBJ databases">
        <title>Complete Genome Sequence of Leptotrichia wadei Strain JMUB3934.</title>
        <authorList>
            <person name="Watanabe S."/>
            <person name="Cui L."/>
        </authorList>
    </citation>
    <scope>NUCLEOTIDE SEQUENCE [LARGE SCALE GENOMIC DNA]</scope>
    <source>
        <strain evidence="2 3">JMUB3934</strain>
    </source>
</reference>
<proteinExistence type="predicted"/>
<keyword evidence="1" id="KW-0472">Membrane</keyword>
<name>A0A510KJ85_9FUSO</name>
<evidence type="ECO:0000256" key="1">
    <source>
        <dbReference type="SAM" id="Phobius"/>
    </source>
</evidence>
<accession>A0A510KJ85</accession>
<keyword evidence="1" id="KW-0812">Transmembrane</keyword>
<evidence type="ECO:0008006" key="4">
    <source>
        <dbReference type="Google" id="ProtNLM"/>
    </source>
</evidence>
<dbReference type="RefSeq" id="WP_146964835.1">
    <property type="nucleotide sequence ID" value="NZ_AP019835.1"/>
</dbReference>
<dbReference type="Proteomes" id="UP000321501">
    <property type="component" value="Chromosome"/>
</dbReference>
<dbReference type="InterPro" id="IPR019284">
    <property type="entry name" value="RP532"/>
</dbReference>
<evidence type="ECO:0000313" key="2">
    <source>
        <dbReference type="EMBL" id="BBM50701.1"/>
    </source>
</evidence>
<gene>
    <name evidence="2" type="ORF">JMUB3934_2013</name>
</gene>
<sequence length="141" mass="15879">MGKLKKQAKKKQTKEMLVQQKKIEQYSGIIPPPSVIDGYERNCPGATDRILKMTENELKNKQELDKKEQENIHLCRKKALEFDIKHNTRGQVLGFILLFTMLIGGFALVFIGKEIGGYATIVSSVSLGLGSLIWSNSKNKK</sequence>
<feature type="transmembrane region" description="Helical" evidence="1">
    <location>
        <begin position="117"/>
        <end position="135"/>
    </location>
</feature>
<organism evidence="2 3">
    <name type="scientific">Leptotrichia wadei</name>
    <dbReference type="NCBI Taxonomy" id="157687"/>
    <lineage>
        <taxon>Bacteria</taxon>
        <taxon>Fusobacteriati</taxon>
        <taxon>Fusobacteriota</taxon>
        <taxon>Fusobacteriia</taxon>
        <taxon>Fusobacteriales</taxon>
        <taxon>Leptotrichiaceae</taxon>
        <taxon>Leptotrichia</taxon>
    </lineage>
</organism>
<dbReference type="Pfam" id="PF10097">
    <property type="entry name" value="DUF2335"/>
    <property type="match status" value="1"/>
</dbReference>
<dbReference type="AlphaFoldDB" id="A0A510KJ85"/>
<evidence type="ECO:0000313" key="3">
    <source>
        <dbReference type="Proteomes" id="UP000321501"/>
    </source>
</evidence>